<proteinExistence type="predicted"/>
<evidence type="ECO:0000313" key="3">
    <source>
        <dbReference type="Proteomes" id="UP000578091"/>
    </source>
</evidence>
<dbReference type="SFLD" id="SFLDS00003">
    <property type="entry name" value="Haloacid_Dehalogenase"/>
    <property type="match status" value="1"/>
</dbReference>
<protein>
    <submittedName>
        <fullName evidence="2">HAD family hydrolase</fullName>
    </submittedName>
</protein>
<organism evidence="2 3">
    <name type="scientific">Luteimonas salinisoli</name>
    <dbReference type="NCBI Taxonomy" id="2752307"/>
    <lineage>
        <taxon>Bacteria</taxon>
        <taxon>Pseudomonadati</taxon>
        <taxon>Pseudomonadota</taxon>
        <taxon>Gammaproteobacteria</taxon>
        <taxon>Lysobacterales</taxon>
        <taxon>Lysobacteraceae</taxon>
        <taxon>Luteimonas</taxon>
    </lineage>
</organism>
<dbReference type="InterPro" id="IPR023198">
    <property type="entry name" value="PGP-like_dom2"/>
</dbReference>
<dbReference type="Gene3D" id="1.10.150.240">
    <property type="entry name" value="Putative phosphatase, domain 2"/>
    <property type="match status" value="1"/>
</dbReference>
<dbReference type="GO" id="GO:0016787">
    <property type="term" value="F:hydrolase activity"/>
    <property type="evidence" value="ECO:0007669"/>
    <property type="project" value="UniProtKB-KW"/>
</dbReference>
<dbReference type="InterPro" id="IPR023214">
    <property type="entry name" value="HAD_sf"/>
</dbReference>
<evidence type="ECO:0000313" key="2">
    <source>
        <dbReference type="EMBL" id="NZA25643.1"/>
    </source>
</evidence>
<dbReference type="SFLD" id="SFLDG01129">
    <property type="entry name" value="C1.5:_HAD__Beta-PGM__Phosphata"/>
    <property type="match status" value="1"/>
</dbReference>
<name>A0A853J928_9GAMM</name>
<dbReference type="SUPFAM" id="SSF56784">
    <property type="entry name" value="HAD-like"/>
    <property type="match status" value="1"/>
</dbReference>
<accession>A0A853J928</accession>
<dbReference type="InterPro" id="IPR051540">
    <property type="entry name" value="S-2-haloacid_dehalogenase"/>
</dbReference>
<reference evidence="2 3" key="1">
    <citation type="submission" date="2020-07" db="EMBL/GenBank/DDBJ databases">
        <title>Luteimonas sp. SJ-92.</title>
        <authorList>
            <person name="Huang X.-X."/>
            <person name="Xu L."/>
            <person name="Sun J.-Q."/>
        </authorList>
    </citation>
    <scope>NUCLEOTIDE SEQUENCE [LARGE SCALE GENOMIC DNA]</scope>
    <source>
        <strain evidence="2 3">SJ-92</strain>
    </source>
</reference>
<dbReference type="Proteomes" id="UP000578091">
    <property type="component" value="Unassembled WGS sequence"/>
</dbReference>
<keyword evidence="1 2" id="KW-0378">Hydrolase</keyword>
<dbReference type="AlphaFoldDB" id="A0A853J928"/>
<dbReference type="Gene3D" id="3.40.50.1000">
    <property type="entry name" value="HAD superfamily/HAD-like"/>
    <property type="match status" value="1"/>
</dbReference>
<dbReference type="Pfam" id="PF00702">
    <property type="entry name" value="Hydrolase"/>
    <property type="match status" value="1"/>
</dbReference>
<dbReference type="CDD" id="cd07515">
    <property type="entry name" value="HAD-like"/>
    <property type="match status" value="1"/>
</dbReference>
<gene>
    <name evidence="2" type="ORF">H0E84_04550</name>
</gene>
<comment type="caution">
    <text evidence="2">The sequence shown here is derived from an EMBL/GenBank/DDBJ whole genome shotgun (WGS) entry which is preliminary data.</text>
</comment>
<keyword evidence="3" id="KW-1185">Reference proteome</keyword>
<evidence type="ECO:0000256" key="1">
    <source>
        <dbReference type="ARBA" id="ARBA00022801"/>
    </source>
</evidence>
<dbReference type="PANTHER" id="PTHR43316:SF8">
    <property type="entry name" value="HAD FAMILY HYDROLASE"/>
    <property type="match status" value="1"/>
</dbReference>
<dbReference type="RefSeq" id="WP_180677447.1">
    <property type="nucleotide sequence ID" value="NZ_JACCKA010000030.1"/>
</dbReference>
<dbReference type="EMBL" id="JACCKA010000030">
    <property type="protein sequence ID" value="NZA25643.1"/>
    <property type="molecule type" value="Genomic_DNA"/>
</dbReference>
<sequence length="251" mass="27680">MEMADASGIALVGFDGDDTLWRSEDYFDHAQREFEEIVGAHVDLGDARARERLYAIEKGNLALFGYGVKGMALSMIEAAVDITGSRIGADELHRIVALAKRMLQHPVELLPGIREAVEEIAAAHPVVLITKGDLFHQEAKVRRSGLADLFGRIEIVSEKDPATYARVLGEFDIAPGRFVMVGNSLRSDVAPVLQLGGWAVHMPYHLTWEHEREFEPDIDLARMREVRMPAELPAAIRDIAQATARLAAFAG</sequence>
<dbReference type="InterPro" id="IPR036412">
    <property type="entry name" value="HAD-like_sf"/>
</dbReference>
<dbReference type="PANTHER" id="PTHR43316">
    <property type="entry name" value="HYDROLASE, HALOACID DELAHOGENASE-RELATED"/>
    <property type="match status" value="1"/>
</dbReference>